<protein>
    <submittedName>
        <fullName evidence="1">Sarcinarray family MAST domain-containing protein</fullName>
    </submittedName>
</protein>
<accession>A0AC61S982</accession>
<proteinExistence type="predicted"/>
<organism evidence="1 2">
    <name type="scientific">Candidatus Methanomarinus sp</name>
    <dbReference type="NCBI Taxonomy" id="3386244"/>
    <lineage>
        <taxon>Archaea</taxon>
        <taxon>Methanobacteriati</taxon>
        <taxon>Methanobacteriota</taxon>
        <taxon>Stenosarchaea group</taxon>
        <taxon>Methanomicrobia</taxon>
        <taxon>Methanosarcinales</taxon>
        <taxon>ANME-2 cluster</taxon>
        <taxon>Candidatus Methanocomedenaceae</taxon>
        <taxon>Candidatus Methanomarinus</taxon>
    </lineage>
</organism>
<name>A0AC61S982_9EURY</name>
<gene>
    <name evidence="1" type="ORF">C5S46_06525</name>
</gene>
<evidence type="ECO:0000313" key="1">
    <source>
        <dbReference type="EMBL" id="TKY91301.1"/>
    </source>
</evidence>
<sequence>MKKFHLLKKRKDGNMKNTIIKTALSIIVFCIIIQSCTAGENEYGIVKAWCDNQPATVEGVKLRINESIEIKVEVTSKIDGFIDILLYEPGVTNAFSVVSGPSEISGWMTEDNVNPGWSKNYTWIISPNGDWTNGTAPVNILVCFYSDIDDHLKIQFTIAHAYILDEQYSGSSLSHTTTDFSSTDQSQTNSSPSFGIIATLLSTALVVMWRQRKI</sequence>
<reference evidence="1" key="1">
    <citation type="submission" date="2018-09" db="EMBL/GenBank/DDBJ databases">
        <title>A genomic encyclopedia of anaerobic methanotrophic archaea.</title>
        <authorList>
            <person name="Skennerton C.T."/>
            <person name="Chadwick G.L."/>
            <person name="Laso-Perez R."/>
            <person name="Leu A.O."/>
            <person name="Speth D.R."/>
            <person name="Yu H."/>
            <person name="Morgan-Lang C."/>
            <person name="Hatzenpichler R."/>
            <person name="Goudeau D."/>
            <person name="Malmstrom R."/>
            <person name="Woyke T."/>
            <person name="Hallam S."/>
            <person name="Tyson G.W."/>
            <person name="Wegener G."/>
            <person name="Boetius A."/>
            <person name="Orphan V.J."/>
        </authorList>
    </citation>
    <scope>NUCLEOTIDE SEQUENCE</scope>
    <source>
        <strain evidence="1">CONS3730D10UFb2</strain>
    </source>
</reference>
<evidence type="ECO:0000313" key="2">
    <source>
        <dbReference type="Proteomes" id="UP000315423"/>
    </source>
</evidence>
<comment type="caution">
    <text evidence="1">The sequence shown here is derived from an EMBL/GenBank/DDBJ whole genome shotgun (WGS) entry which is preliminary data.</text>
</comment>
<dbReference type="EMBL" id="QYBA01000220">
    <property type="protein sequence ID" value="TKY91301.1"/>
    <property type="molecule type" value="Genomic_DNA"/>
</dbReference>
<dbReference type="Proteomes" id="UP000315423">
    <property type="component" value="Unassembled WGS sequence"/>
</dbReference>